<dbReference type="PROSITE" id="PS50929">
    <property type="entry name" value="ABC_TM1F"/>
    <property type="match status" value="1"/>
</dbReference>
<evidence type="ECO:0000259" key="10">
    <source>
        <dbReference type="PROSITE" id="PS50893"/>
    </source>
</evidence>
<dbReference type="GO" id="GO:0016887">
    <property type="term" value="F:ATP hydrolysis activity"/>
    <property type="evidence" value="ECO:0007669"/>
    <property type="project" value="InterPro"/>
</dbReference>
<dbReference type="SUPFAM" id="SSF90123">
    <property type="entry name" value="ABC transporter transmembrane region"/>
    <property type="match status" value="1"/>
</dbReference>
<feature type="region of interest" description="Disordered" evidence="8">
    <location>
        <begin position="1"/>
        <end position="32"/>
    </location>
</feature>
<organism evidence="12 13">
    <name type="scientific">Herbaspirillum seropedicae (strain SmR1)</name>
    <dbReference type="NCBI Taxonomy" id="757424"/>
    <lineage>
        <taxon>Bacteria</taxon>
        <taxon>Pseudomonadati</taxon>
        <taxon>Pseudomonadota</taxon>
        <taxon>Betaproteobacteria</taxon>
        <taxon>Burkholderiales</taxon>
        <taxon>Oxalobacteraceae</taxon>
        <taxon>Herbaspirillum</taxon>
    </lineage>
</organism>
<dbReference type="HOGENOM" id="CLU_000604_95_6_4"/>
<proteinExistence type="predicted"/>
<feature type="transmembrane region" description="Helical" evidence="9">
    <location>
        <begin position="208"/>
        <end position="228"/>
    </location>
</feature>
<accession>D8J0H8</accession>
<dbReference type="STRING" id="757424.Hsero_3046"/>
<dbReference type="InterPro" id="IPR003593">
    <property type="entry name" value="AAA+_ATPase"/>
</dbReference>
<evidence type="ECO:0000256" key="7">
    <source>
        <dbReference type="ARBA" id="ARBA00023136"/>
    </source>
</evidence>
<feature type="transmembrane region" description="Helical" evidence="9">
    <location>
        <begin position="314"/>
        <end position="331"/>
    </location>
</feature>
<evidence type="ECO:0000256" key="3">
    <source>
        <dbReference type="ARBA" id="ARBA00022692"/>
    </source>
</evidence>
<dbReference type="InterPro" id="IPR039421">
    <property type="entry name" value="Type_1_exporter"/>
</dbReference>
<evidence type="ECO:0000313" key="13">
    <source>
        <dbReference type="Proteomes" id="UP000000329"/>
    </source>
</evidence>
<protein>
    <submittedName>
        <fullName evidence="12">ABC-type bacteriocin/lantibiotic exporter, containing an N-terminal double-glycine peptidase domain protein</fullName>
    </submittedName>
</protein>
<dbReference type="KEGG" id="hse:Hsero_3046"/>
<evidence type="ECO:0000259" key="11">
    <source>
        <dbReference type="PROSITE" id="PS50929"/>
    </source>
</evidence>
<evidence type="ECO:0000313" key="12">
    <source>
        <dbReference type="EMBL" id="ADJ64534.1"/>
    </source>
</evidence>
<dbReference type="Gene3D" id="1.20.1560.10">
    <property type="entry name" value="ABC transporter type 1, transmembrane domain"/>
    <property type="match status" value="1"/>
</dbReference>
<dbReference type="Pfam" id="PF00005">
    <property type="entry name" value="ABC_tran"/>
    <property type="match status" value="1"/>
</dbReference>
<dbReference type="SMART" id="SM00382">
    <property type="entry name" value="AAA"/>
    <property type="match status" value="1"/>
</dbReference>
<dbReference type="PANTHER" id="PTHR43394">
    <property type="entry name" value="ATP-DEPENDENT PERMEASE MDL1, MITOCHONDRIAL"/>
    <property type="match status" value="1"/>
</dbReference>
<feature type="transmembrane region" description="Helical" evidence="9">
    <location>
        <begin position="289"/>
        <end position="308"/>
    </location>
</feature>
<keyword evidence="7 9" id="KW-0472">Membrane</keyword>
<keyword evidence="13" id="KW-1185">Reference proteome</keyword>
<dbReference type="Proteomes" id="UP000000329">
    <property type="component" value="Chromosome"/>
</dbReference>
<dbReference type="InterPro" id="IPR027417">
    <property type="entry name" value="P-loop_NTPase"/>
</dbReference>
<keyword evidence="6 9" id="KW-1133">Transmembrane helix</keyword>
<keyword evidence="2" id="KW-1003">Cell membrane</keyword>
<evidence type="ECO:0000256" key="5">
    <source>
        <dbReference type="ARBA" id="ARBA00022840"/>
    </source>
</evidence>
<dbReference type="eggNOG" id="COG2274">
    <property type="taxonomic scope" value="Bacteria"/>
</dbReference>
<keyword evidence="5" id="KW-0067">ATP-binding</keyword>
<keyword evidence="4" id="KW-0547">Nucleotide-binding</keyword>
<name>D8J0H8_HERSS</name>
<dbReference type="AlphaFoldDB" id="D8J0H8"/>
<dbReference type="PANTHER" id="PTHR43394:SF1">
    <property type="entry name" value="ATP-BINDING CASSETTE SUB-FAMILY B MEMBER 10, MITOCHONDRIAL"/>
    <property type="match status" value="1"/>
</dbReference>
<reference evidence="12 13" key="1">
    <citation type="submission" date="2010-04" db="EMBL/GenBank/DDBJ databases">
        <title>The genome of Herbaspirillum seropedicae SmR1, an endophytic, nitrogen-fixing, plant-growth promoting beta-Proteobacteria.</title>
        <authorList>
            <person name="Pedrosa F.O."/>
            <person name="Monteiro R.A."/>
            <person name="Wassem R."/>
            <person name="Cruz L.M."/>
            <person name="Ayub R.A."/>
            <person name="Colauto N.B."/>
            <person name="Fernandez M.A."/>
            <person name="Fungaro M.H.P."/>
            <person name="Grisard E.C."/>
            <person name="Hungria M."/>
            <person name="Madeira H.M.F."/>
            <person name="Nodari R.O."/>
            <person name="Osaku C.A."/>
            <person name="Petzl-Erler M.L."/>
            <person name="Terenzi H."/>
            <person name="Vieira L.G.E."/>
            <person name="Almeida M.I.M."/>
            <person name="Alves L.R."/>
            <person name="Arantes O.M.N."/>
            <person name="Balsanelli E."/>
            <person name="Barcellos F.G."/>
            <person name="Baura V.A."/>
            <person name="Binde D.R."/>
            <person name="Campo R.J."/>
            <person name="Chubatsu L.S."/>
            <person name="Chueire L.M.O."/>
            <person name="Ciferri R.R."/>
            <person name="Correa L.C."/>
            <person name="da Conceicao Silva J.L."/>
            <person name="Dabul A.N.G."/>
            <person name="Dambros B.P."/>
            <person name="Faoro H."/>
            <person name="Favetti A."/>
            <person name="Friedermann G."/>
            <person name="Furlaneto M.C."/>
            <person name="Gasques L.S."/>
            <person name="Gimenes C.C.T."/>
            <person name="Gioppo N.M.R."/>
            <person name="Glienke-Blanco C."/>
            <person name="Godoy L.P."/>
            <person name="Guerra M.P."/>
            <person name="Karp S."/>
            <person name="Kava-Cordeiro V."/>
            <person name="Margarido V.P."/>
            <person name="Mathioni S.M."/>
            <person name="Menck-Soares M.A."/>
            <person name="Murace N.K."/>
            <person name="Nicolas M.F."/>
            <person name="Oliveira C.E.C."/>
            <person name="Pagnan N.A.B."/>
            <person name="Pamphile J.A."/>
            <person name="Patussi E.V."/>
            <person name="Pereira L.F.P."/>
            <person name="Pereira-Ferrari L."/>
            <person name="Pinto F.G.S."/>
            <person name="Precoma C."/>
            <person name="Prioli A.J."/>
            <person name="Prioli S.M.A.P."/>
            <person name="Raittz R.T."/>
            <person name="Ramos H.J.O."/>
            <person name="Ribeiro E.M.S.F."/>
            <person name="Rigo L.U."/>
            <person name="Rocha C.L.M.S.C."/>
            <person name="Rocha S.N."/>
            <person name="Santos K."/>
            <person name="Satori D."/>
            <person name="Silva A.G."/>
            <person name="Simao R.C.G."/>
            <person name="Soares M.A.M."/>
            <person name="Souza E.M."/>
            <person name="Steffens M.B.R."/>
            <person name="Steindel M."/>
            <person name="Tadra-Sfeir M.Z."/>
            <person name="Takahashi E.K."/>
            <person name="Torres R.A."/>
            <person name="Valle J.S."/>
            <person name="Vernal J.I."/>
            <person name="Vilas-Boas L.A."/>
            <person name="Watanabe M.A.E."/>
            <person name="Weiss V.A."/>
            <person name="Yates M.A."/>
            <person name="Souza E.M."/>
        </authorList>
    </citation>
    <scope>NUCLEOTIDE SEQUENCE [LARGE SCALE GENOMIC DNA]</scope>
    <source>
        <strain evidence="12 13">SmR1</strain>
    </source>
</reference>
<evidence type="ECO:0000256" key="9">
    <source>
        <dbReference type="SAM" id="Phobius"/>
    </source>
</evidence>
<keyword evidence="3 9" id="KW-0812">Transmembrane</keyword>
<dbReference type="GO" id="GO:0005886">
    <property type="term" value="C:plasma membrane"/>
    <property type="evidence" value="ECO:0007669"/>
    <property type="project" value="UniProtKB-SubCell"/>
</dbReference>
<dbReference type="GO" id="GO:0015421">
    <property type="term" value="F:ABC-type oligopeptide transporter activity"/>
    <property type="evidence" value="ECO:0007669"/>
    <property type="project" value="TreeGrafter"/>
</dbReference>
<evidence type="ECO:0000256" key="1">
    <source>
        <dbReference type="ARBA" id="ARBA00004651"/>
    </source>
</evidence>
<evidence type="ECO:0000256" key="6">
    <source>
        <dbReference type="ARBA" id="ARBA00022989"/>
    </source>
</evidence>
<gene>
    <name evidence="12" type="primary">sunT</name>
    <name evidence="12" type="ordered locus">Hsero_3046</name>
</gene>
<feature type="transmembrane region" description="Helical" evidence="9">
    <location>
        <begin position="173"/>
        <end position="196"/>
    </location>
</feature>
<dbReference type="PROSITE" id="PS50893">
    <property type="entry name" value="ABC_TRANSPORTER_2"/>
    <property type="match status" value="1"/>
</dbReference>
<dbReference type="Gene3D" id="3.40.50.300">
    <property type="entry name" value="P-loop containing nucleotide triphosphate hydrolases"/>
    <property type="match status" value="1"/>
</dbReference>
<sequence length="730" mass="78649">MLIPVRPPRRTRSSPGPPHLPRGRCPDAGGGTMSEISTSLSWALTMAARRQGVVIDTQRLGTAIAAAVGKGGSPDIPKLCRALNLSRPRHLAKPDRPSLPLLCQVKEQGWGLLVDQRPDGRWDFLCHTGQSVVGDAEIVGGGYRLDFTEQGGKKGQQGFERVFLDAIGEFRPVLIEIVVASVVMSIIALGASIFSMQVYDRVIPTHGVATLIVLAIGVGLAILFELGMKFARSHIMDKVVSGLDAKLSQALYERLLAVRVDQLPGSVGSLAGQLRGYEQIRSFYTSQTLFTLVDLPLGLLFVLVIALIASPWMALVPTVFGVVAILIGYLSNRKVARLADKSAAASNLKTGLLVETVEGVETIKSGSGGWKFLSRWIDVSAESIRSDMAMRAIGDHAGYIAATLQQLSYSTTVIIGAFLVINGQITMGALIACSILGGRILAPVAMIPGLMVQRAHTKATLAGLEKIYALQTDQGSERQLTPDNLRGEFRIEEAKFTYAGSMLNAMTIDQLTINAGERVAVLGPIGAGKSTILRLLSGLYRPQQGRILLDGLDMANINRLTLNQHIGYLQQDHRLFVGSLRENLLIGLPDPGDDVLRQVMERTGLLRLVSSHPKGLDLPIQEGGRGLSGGQKQLVAFTRLLLCQPNVFLLDEPTASMDEDLERHCLNVLNQEISGGRTLVVVTHKPAFLPMVDRVIVVVGNRIVLDGPRDVILARLRGQQAPLPAVSAEA</sequence>
<dbReference type="Pfam" id="PF00664">
    <property type="entry name" value="ABC_membrane"/>
    <property type="match status" value="1"/>
</dbReference>
<dbReference type="SUPFAM" id="SSF52540">
    <property type="entry name" value="P-loop containing nucleoside triphosphate hydrolases"/>
    <property type="match status" value="1"/>
</dbReference>
<evidence type="ECO:0000256" key="2">
    <source>
        <dbReference type="ARBA" id="ARBA00022475"/>
    </source>
</evidence>
<dbReference type="GO" id="GO:0005524">
    <property type="term" value="F:ATP binding"/>
    <property type="evidence" value="ECO:0007669"/>
    <property type="project" value="UniProtKB-KW"/>
</dbReference>
<dbReference type="EMBL" id="CP002039">
    <property type="protein sequence ID" value="ADJ64534.1"/>
    <property type="molecule type" value="Genomic_DNA"/>
</dbReference>
<dbReference type="InterPro" id="IPR011527">
    <property type="entry name" value="ABC1_TM_dom"/>
</dbReference>
<feature type="domain" description="ABC transmembrane type-1" evidence="11">
    <location>
        <begin position="177"/>
        <end position="456"/>
    </location>
</feature>
<dbReference type="InterPro" id="IPR036640">
    <property type="entry name" value="ABC1_TM_sf"/>
</dbReference>
<evidence type="ECO:0000256" key="4">
    <source>
        <dbReference type="ARBA" id="ARBA00022741"/>
    </source>
</evidence>
<comment type="subcellular location">
    <subcellularLocation>
        <location evidence="1">Cell membrane</location>
        <topology evidence="1">Multi-pass membrane protein</topology>
    </subcellularLocation>
</comment>
<evidence type="ECO:0000256" key="8">
    <source>
        <dbReference type="SAM" id="MobiDB-lite"/>
    </source>
</evidence>
<dbReference type="InterPro" id="IPR003439">
    <property type="entry name" value="ABC_transporter-like_ATP-bd"/>
</dbReference>
<feature type="domain" description="ABC transporter" evidence="10">
    <location>
        <begin position="489"/>
        <end position="725"/>
    </location>
</feature>